<sequence>MFSDKVSMIICGCLIAVIFCTGILGILSNYIVLTVISVLFLTIVYNIIYTKQNSKQNSK</sequence>
<protein>
    <recommendedName>
        <fullName evidence="4">Phosphatidate cytidylyltransferase</fullName>
    </recommendedName>
</protein>
<comment type="caution">
    <text evidence="2">The sequence shown here is derived from an EMBL/GenBank/DDBJ whole genome shotgun (WGS) entry which is preliminary data.</text>
</comment>
<keyword evidence="1" id="KW-0472">Membrane</keyword>
<accession>A0ABV5H415</accession>
<reference evidence="2 3" key="1">
    <citation type="submission" date="2024-09" db="EMBL/GenBank/DDBJ databases">
        <authorList>
            <person name="Sun Q."/>
            <person name="Mori K."/>
        </authorList>
    </citation>
    <scope>NUCLEOTIDE SEQUENCE [LARGE SCALE GENOMIC DNA]</scope>
    <source>
        <strain evidence="2 3">CECT 8300</strain>
    </source>
</reference>
<evidence type="ECO:0000256" key="1">
    <source>
        <dbReference type="SAM" id="Phobius"/>
    </source>
</evidence>
<evidence type="ECO:0008006" key="4">
    <source>
        <dbReference type="Google" id="ProtNLM"/>
    </source>
</evidence>
<gene>
    <name evidence="2" type="ORF">ACFFU1_17120</name>
</gene>
<feature type="transmembrane region" description="Helical" evidence="1">
    <location>
        <begin position="7"/>
        <end position="24"/>
    </location>
</feature>
<organism evidence="2 3">
    <name type="scientific">Algibacter miyuki</name>
    <dbReference type="NCBI Taxonomy" id="1306933"/>
    <lineage>
        <taxon>Bacteria</taxon>
        <taxon>Pseudomonadati</taxon>
        <taxon>Bacteroidota</taxon>
        <taxon>Flavobacteriia</taxon>
        <taxon>Flavobacteriales</taxon>
        <taxon>Flavobacteriaceae</taxon>
        <taxon>Algibacter</taxon>
    </lineage>
</organism>
<keyword evidence="3" id="KW-1185">Reference proteome</keyword>
<name>A0ABV5H415_9FLAO</name>
<dbReference type="EMBL" id="JBHMFA010000018">
    <property type="protein sequence ID" value="MFB9106632.1"/>
    <property type="molecule type" value="Genomic_DNA"/>
</dbReference>
<evidence type="ECO:0000313" key="2">
    <source>
        <dbReference type="EMBL" id="MFB9106632.1"/>
    </source>
</evidence>
<dbReference type="Proteomes" id="UP001589590">
    <property type="component" value="Unassembled WGS sequence"/>
</dbReference>
<feature type="transmembrane region" description="Helical" evidence="1">
    <location>
        <begin position="30"/>
        <end position="49"/>
    </location>
</feature>
<proteinExistence type="predicted"/>
<keyword evidence="1" id="KW-1133">Transmembrane helix</keyword>
<evidence type="ECO:0000313" key="3">
    <source>
        <dbReference type="Proteomes" id="UP001589590"/>
    </source>
</evidence>
<keyword evidence="1" id="KW-0812">Transmembrane</keyword>